<evidence type="ECO:0000256" key="2">
    <source>
        <dbReference type="ARBA" id="ARBA00022555"/>
    </source>
</evidence>
<evidence type="ECO:0000256" key="7">
    <source>
        <dbReference type="HAMAP-Rule" id="MF_01333"/>
    </source>
</evidence>
<dbReference type="SUPFAM" id="SSF55282">
    <property type="entry name" value="RL5-like"/>
    <property type="match status" value="1"/>
</dbReference>
<dbReference type="InterPro" id="IPR031309">
    <property type="entry name" value="Ribosomal_uL5_C"/>
</dbReference>
<comment type="function">
    <text evidence="7">This is 1 of the proteins that bind and probably mediate the attachment of the 5S RNA into the large ribosomal subunit, where it forms part of the central protuberance. In the 70S ribosome it contacts protein S13 of the 30S subunit (bridge B1b), connecting the 2 subunits; this bridge is implicated in subunit movement. May contact the P site tRNA; the 5S rRNA and some of its associated proteins might help stabilize positioning of ribosome-bound tRNAs.</text>
</comment>
<dbReference type="HAMAP" id="MF_01333_A">
    <property type="entry name" value="Ribosomal_uL5_A"/>
    <property type="match status" value="1"/>
</dbReference>
<evidence type="ECO:0000259" key="9">
    <source>
        <dbReference type="Pfam" id="PF00281"/>
    </source>
</evidence>
<feature type="domain" description="Large ribosomal subunit protein uL5 N-terminal" evidence="9">
    <location>
        <begin position="26"/>
        <end position="79"/>
    </location>
</feature>
<reference evidence="11" key="1">
    <citation type="journal article" date="2020" name="mSystems">
        <title>Genome- and Community-Level Interaction Insights into Carbon Utilization and Element Cycling Functions of Hydrothermarchaeota in Hydrothermal Sediment.</title>
        <authorList>
            <person name="Zhou Z."/>
            <person name="Liu Y."/>
            <person name="Xu W."/>
            <person name="Pan J."/>
            <person name="Luo Z.H."/>
            <person name="Li M."/>
        </authorList>
    </citation>
    <scope>NUCLEOTIDE SEQUENCE [LARGE SCALE GENOMIC DNA]</scope>
    <source>
        <strain evidence="11">SpSt-1116</strain>
    </source>
</reference>
<evidence type="ECO:0000256" key="3">
    <source>
        <dbReference type="ARBA" id="ARBA00022730"/>
    </source>
</evidence>
<dbReference type="GO" id="GO:0005840">
    <property type="term" value="C:ribosome"/>
    <property type="evidence" value="ECO:0007669"/>
    <property type="project" value="UniProtKB-KW"/>
</dbReference>
<dbReference type="InterPro" id="IPR057266">
    <property type="entry name" value="Ribosomal_uL5_euk/arc-type"/>
</dbReference>
<organism evidence="11">
    <name type="scientific">Fervidicoccus fontis</name>
    <dbReference type="NCBI Taxonomy" id="683846"/>
    <lineage>
        <taxon>Archaea</taxon>
        <taxon>Thermoproteota</taxon>
        <taxon>Thermoprotei</taxon>
        <taxon>Fervidicoccales</taxon>
        <taxon>Fervidicoccaceae</taxon>
        <taxon>Fervidicoccus</taxon>
    </lineage>
</organism>
<feature type="domain" description="Large ribosomal subunit protein uL5 C-terminal" evidence="10">
    <location>
        <begin position="84"/>
        <end position="165"/>
    </location>
</feature>
<name>A0A7J3ZKL7_9CREN</name>
<keyword evidence="4 7" id="KW-0694">RNA-binding</keyword>
<protein>
    <recommendedName>
        <fullName evidence="7">Large ribosomal subunit protein uL5</fullName>
    </recommendedName>
</protein>
<dbReference type="GO" id="GO:0003735">
    <property type="term" value="F:structural constituent of ribosome"/>
    <property type="evidence" value="ECO:0007669"/>
    <property type="project" value="InterPro"/>
</dbReference>
<dbReference type="GO" id="GO:0006412">
    <property type="term" value="P:translation"/>
    <property type="evidence" value="ECO:0007669"/>
    <property type="project" value="UniProtKB-UniRule"/>
</dbReference>
<dbReference type="InterPro" id="IPR002132">
    <property type="entry name" value="Ribosomal_uL5"/>
</dbReference>
<gene>
    <name evidence="7" type="primary">rpl5</name>
    <name evidence="11" type="ORF">ENM78_03970</name>
</gene>
<evidence type="ECO:0000256" key="6">
    <source>
        <dbReference type="ARBA" id="ARBA00023274"/>
    </source>
</evidence>
<dbReference type="NCBIfam" id="NF003258">
    <property type="entry name" value="PRK04219.1"/>
    <property type="match status" value="1"/>
</dbReference>
<dbReference type="GO" id="GO:0000049">
    <property type="term" value="F:tRNA binding"/>
    <property type="evidence" value="ECO:0007669"/>
    <property type="project" value="UniProtKB-UniRule"/>
</dbReference>
<dbReference type="Pfam" id="PF00673">
    <property type="entry name" value="Ribosomal_L5_C"/>
    <property type="match status" value="1"/>
</dbReference>
<keyword evidence="5 7" id="KW-0689">Ribosomal protein</keyword>
<keyword evidence="6 7" id="KW-0687">Ribonucleoprotein</keyword>
<sequence length="193" mass="22136">MEVLVGRKEVDVEEILARAREKWSRNPMLRPRLAKVTVNVCLGHSGERLLKVAEALKELTGQEPKLRKAKRTIREFGIRKGENIAVAVTLRGRRAREFLGRALEAIGNQLKYSSFDDRGNVSFGIAEHISIPGAKYDPEVGVFGMDVCITIERPGYRVMRRRRCRVRRVPRRHRVSKEEAAAFMVEEFRVKLV</sequence>
<evidence type="ECO:0000259" key="10">
    <source>
        <dbReference type="Pfam" id="PF00673"/>
    </source>
</evidence>
<keyword evidence="2 7" id="KW-0820">tRNA-binding</keyword>
<dbReference type="Gene3D" id="3.30.1440.10">
    <property type="match status" value="1"/>
</dbReference>
<proteinExistence type="inferred from homology"/>
<dbReference type="GO" id="GO:1990904">
    <property type="term" value="C:ribonucleoprotein complex"/>
    <property type="evidence" value="ECO:0007669"/>
    <property type="project" value="UniProtKB-KW"/>
</dbReference>
<comment type="similarity">
    <text evidence="1 7 8">Belongs to the universal ribosomal protein uL5 family.</text>
</comment>
<keyword evidence="3 7" id="KW-0699">rRNA-binding</keyword>
<comment type="caution">
    <text evidence="11">The sequence shown here is derived from an EMBL/GenBank/DDBJ whole genome shotgun (WGS) entry which is preliminary data.</text>
</comment>
<dbReference type="FunFam" id="3.30.1440.10:FF:000002">
    <property type="entry name" value="60S ribosomal protein L11"/>
    <property type="match status" value="1"/>
</dbReference>
<dbReference type="EMBL" id="DRZC01000056">
    <property type="protein sequence ID" value="HHQ80593.1"/>
    <property type="molecule type" value="Genomic_DNA"/>
</dbReference>
<dbReference type="AlphaFoldDB" id="A0A7J3ZKL7"/>
<evidence type="ECO:0000313" key="11">
    <source>
        <dbReference type="EMBL" id="HHQ80593.1"/>
    </source>
</evidence>
<accession>A0A7J3ZKL7</accession>
<dbReference type="InterPro" id="IPR022803">
    <property type="entry name" value="Ribosomal_uL5_dom_sf"/>
</dbReference>
<dbReference type="PANTHER" id="PTHR11994">
    <property type="entry name" value="60S RIBOSOMAL PROTEIN L11-RELATED"/>
    <property type="match status" value="1"/>
</dbReference>
<comment type="subunit">
    <text evidence="7">Part of the 50S ribosomal subunit; contacts the 5S rRNA and probably tRNA. Forms a bridge to the 30S subunit in the 70S ribosome.</text>
</comment>
<dbReference type="GO" id="GO:0019843">
    <property type="term" value="F:rRNA binding"/>
    <property type="evidence" value="ECO:0007669"/>
    <property type="project" value="UniProtKB-UniRule"/>
</dbReference>
<evidence type="ECO:0000256" key="8">
    <source>
        <dbReference type="RuleBase" id="RU003930"/>
    </source>
</evidence>
<dbReference type="InterPro" id="IPR031310">
    <property type="entry name" value="Ribosomal_uL5_N"/>
</dbReference>
<evidence type="ECO:0000256" key="1">
    <source>
        <dbReference type="ARBA" id="ARBA00008553"/>
    </source>
</evidence>
<dbReference type="PIRSF" id="PIRSF002161">
    <property type="entry name" value="Ribosomal_L5"/>
    <property type="match status" value="1"/>
</dbReference>
<evidence type="ECO:0000256" key="5">
    <source>
        <dbReference type="ARBA" id="ARBA00022980"/>
    </source>
</evidence>
<dbReference type="InterPro" id="IPR022804">
    <property type="entry name" value="Ribosomal_uL5_arc"/>
</dbReference>
<evidence type="ECO:0000256" key="4">
    <source>
        <dbReference type="ARBA" id="ARBA00022884"/>
    </source>
</evidence>
<dbReference type="Pfam" id="PF00281">
    <property type="entry name" value="Ribosomal_L5"/>
    <property type="match status" value="1"/>
</dbReference>